<gene>
    <name evidence="2" type="ORF">HaLaN_30636</name>
</gene>
<organism evidence="2 3">
    <name type="scientific">Haematococcus lacustris</name>
    <name type="common">Green alga</name>
    <name type="synonym">Haematococcus pluvialis</name>
    <dbReference type="NCBI Taxonomy" id="44745"/>
    <lineage>
        <taxon>Eukaryota</taxon>
        <taxon>Viridiplantae</taxon>
        <taxon>Chlorophyta</taxon>
        <taxon>core chlorophytes</taxon>
        <taxon>Chlorophyceae</taxon>
        <taxon>CS clade</taxon>
        <taxon>Chlamydomonadales</taxon>
        <taxon>Haematococcaceae</taxon>
        <taxon>Haematococcus</taxon>
    </lineage>
</organism>
<dbReference type="GO" id="GO:0007018">
    <property type="term" value="P:microtubule-based movement"/>
    <property type="evidence" value="ECO:0007669"/>
    <property type="project" value="InterPro"/>
</dbReference>
<dbReference type="InterPro" id="IPR026983">
    <property type="entry name" value="DHC"/>
</dbReference>
<evidence type="ECO:0000313" key="2">
    <source>
        <dbReference type="EMBL" id="GFH31567.1"/>
    </source>
</evidence>
<dbReference type="GO" id="GO:0030286">
    <property type="term" value="C:dynein complex"/>
    <property type="evidence" value="ECO:0007669"/>
    <property type="project" value="InterPro"/>
</dbReference>
<feature type="domain" description="Dynein heavy chain 3 AAA+ lid" evidence="1">
    <location>
        <begin position="229"/>
        <end position="310"/>
    </location>
</feature>
<name>A0A6A0AI60_HAELA</name>
<dbReference type="PANTHER" id="PTHR22878">
    <property type="entry name" value="DYNEIN HEAVY CHAIN 6, AXONEMAL-LIKE-RELATED"/>
    <property type="match status" value="1"/>
</dbReference>
<feature type="non-terminal residue" evidence="2">
    <location>
        <position position="1"/>
    </location>
</feature>
<dbReference type="PANTHER" id="PTHR22878:SF68">
    <property type="entry name" value="DYNEIN HEAVY CHAIN 6, AXONEMAL-LIKE"/>
    <property type="match status" value="1"/>
</dbReference>
<reference evidence="2 3" key="1">
    <citation type="submission" date="2020-02" db="EMBL/GenBank/DDBJ databases">
        <title>Draft genome sequence of Haematococcus lacustris strain NIES-144.</title>
        <authorList>
            <person name="Morimoto D."/>
            <person name="Nakagawa S."/>
            <person name="Yoshida T."/>
            <person name="Sawayama S."/>
        </authorList>
    </citation>
    <scope>NUCLEOTIDE SEQUENCE [LARGE SCALE GENOMIC DNA]</scope>
    <source>
        <strain evidence="2 3">NIES-144</strain>
    </source>
</reference>
<dbReference type="AlphaFoldDB" id="A0A6A0AI60"/>
<accession>A0A6A0AI60</accession>
<keyword evidence="3" id="KW-1185">Reference proteome</keyword>
<feature type="non-terminal residue" evidence="2">
    <location>
        <position position="313"/>
    </location>
</feature>
<proteinExistence type="predicted"/>
<dbReference type="Gene3D" id="1.10.472.130">
    <property type="match status" value="1"/>
</dbReference>
<dbReference type="Proteomes" id="UP000485058">
    <property type="component" value="Unassembled WGS sequence"/>
</dbReference>
<dbReference type="Gene3D" id="3.40.50.300">
    <property type="entry name" value="P-loop containing nucleotide triphosphate hydrolases"/>
    <property type="match status" value="1"/>
</dbReference>
<dbReference type="FunFam" id="1.20.920.30:FF:000002">
    <property type="entry name" value="Dynein axonemal heavy chain 3"/>
    <property type="match status" value="1"/>
</dbReference>
<dbReference type="GO" id="GO:0051959">
    <property type="term" value="F:dynein light intermediate chain binding"/>
    <property type="evidence" value="ECO:0007669"/>
    <property type="project" value="InterPro"/>
</dbReference>
<evidence type="ECO:0000313" key="3">
    <source>
        <dbReference type="Proteomes" id="UP000485058"/>
    </source>
</evidence>
<dbReference type="Gene3D" id="1.20.920.30">
    <property type="match status" value="1"/>
</dbReference>
<dbReference type="EMBL" id="BLLF01005731">
    <property type="protein sequence ID" value="GFH31567.1"/>
    <property type="molecule type" value="Genomic_DNA"/>
</dbReference>
<evidence type="ECO:0000259" key="1">
    <source>
        <dbReference type="Pfam" id="PF17857"/>
    </source>
</evidence>
<sequence>YEEYFASKPPLMQTAPIPLEGSSTVYDYCFDKAKLRWQLWTDTLPALAIPPGSLFSDLIIPTKDSARLGGDKLEGLGLGGMARRGLGVGQLEDREEIDGRLDKRKKGVYGPPPGRKAVVFVDDLNMPAKETYGAQPPIELLRQFMDYKGWYGRDNLMRAMVDTQFVAAMGPPGGGRTFVTNRYLRHFNLLALAQVSDDTLAHIFRTILDWHLTSLPFSPAVRQAAPAIIQATLFLYSQSIAKLLPTPTKSHYVFNLRDFARVVQGCMMLPPSSLPVDGSAAVLMFKRLWVHEVARVFQDRLVDDQDREWLMGQ</sequence>
<comment type="caution">
    <text evidence="2">The sequence shown here is derived from an EMBL/GenBank/DDBJ whole genome shotgun (WGS) entry which is preliminary data.</text>
</comment>
<dbReference type="InterPro" id="IPR027417">
    <property type="entry name" value="P-loop_NTPase"/>
</dbReference>
<protein>
    <recommendedName>
        <fullName evidence="1">Dynein heavy chain 3 AAA+ lid domain-containing protein</fullName>
    </recommendedName>
</protein>
<dbReference type="GO" id="GO:0045505">
    <property type="term" value="F:dynein intermediate chain binding"/>
    <property type="evidence" value="ECO:0007669"/>
    <property type="project" value="InterPro"/>
</dbReference>
<dbReference type="Pfam" id="PF12775">
    <property type="entry name" value="AAA_7"/>
    <property type="match status" value="1"/>
</dbReference>
<dbReference type="InterPro" id="IPR041589">
    <property type="entry name" value="DNAH3_AAA_lid_1"/>
</dbReference>
<dbReference type="SUPFAM" id="SSF52540">
    <property type="entry name" value="P-loop containing nucleoside triphosphate hydrolases"/>
    <property type="match status" value="1"/>
</dbReference>
<dbReference type="Pfam" id="PF17857">
    <property type="entry name" value="AAA_lid_1"/>
    <property type="match status" value="1"/>
</dbReference>